<accession>A0A9Q9AK43</accession>
<feature type="transmembrane region" description="Helical" evidence="6">
    <location>
        <begin position="400"/>
        <end position="420"/>
    </location>
</feature>
<evidence type="ECO:0000256" key="1">
    <source>
        <dbReference type="ARBA" id="ARBA00004141"/>
    </source>
</evidence>
<feature type="transmembrane region" description="Helical" evidence="6">
    <location>
        <begin position="465"/>
        <end position="483"/>
    </location>
</feature>
<name>A0A9Q9AK43_9PEZI</name>
<dbReference type="OrthoDB" id="5215911at2759"/>
<dbReference type="GO" id="GO:0005886">
    <property type="term" value="C:plasma membrane"/>
    <property type="evidence" value="ECO:0007669"/>
    <property type="project" value="TreeGrafter"/>
</dbReference>
<evidence type="ECO:0000256" key="4">
    <source>
        <dbReference type="ARBA" id="ARBA00023136"/>
    </source>
</evidence>
<dbReference type="GO" id="GO:0022857">
    <property type="term" value="F:transmembrane transporter activity"/>
    <property type="evidence" value="ECO:0007669"/>
    <property type="project" value="InterPro"/>
</dbReference>
<keyword evidence="2 6" id="KW-0812">Transmembrane</keyword>
<reference evidence="7" key="1">
    <citation type="submission" date="2022-06" db="EMBL/GenBank/DDBJ databases">
        <title>Complete genome sequences of two strains of the flax pathogen Septoria linicola.</title>
        <authorList>
            <person name="Lapalu N."/>
            <person name="Simon A."/>
            <person name="Demenou B."/>
            <person name="Paumier D."/>
            <person name="Guillot M.-P."/>
            <person name="Gout L."/>
            <person name="Valade R."/>
        </authorList>
    </citation>
    <scope>NUCLEOTIDE SEQUENCE</scope>
    <source>
        <strain evidence="7">SE15195</strain>
    </source>
</reference>
<feature type="transmembrane region" description="Helical" evidence="6">
    <location>
        <begin position="426"/>
        <end position="453"/>
    </location>
</feature>
<sequence>MESDKTLPPGTVYLIDSDHALSTRHADGAEKDIILVPRPSDDSEDPLNWSYKRKMLATSCIMMYTLMIAIPSGSVYSVVKPIEAATRLTLNDLNTGTGVMFLAYGWACVIWQPLALQYGKRPAYLFSMLASIAIMTSAPWCTNRSTYLANKVLQGFFGAPVEALCEISITDIWFAHERPKYLAWYGFGLSVTGKLAPMLAGFINDGQDWRWVLWWTAIWIAVAFVYCFFLMEETNYDRRHTESHAQPADLSSFQAPAIPTAENEKHEKKADSSSSSDHEDGTTLYPRKTYLQKLSLIDKKRPNRMLEIFIAPFKGFTYPVIVYAGLMYGANALVWSGVQNATTGTVYTTYYNFSTTGIAAAYSAGVIGAIIGAYYCGKAGRILTIRLARRRGGLSQPEDTLYMFVASMVLVPFSMLLYGLGVEYRIHWFGLVFSQGALAVSNCLCVAGGLGYAISSYRELSGDMVTTLILIRNTLSFAVNYGITPWLNALGYRNTFIMVAVIGFVWNASLFVMVRIGPRLRAASAERYWKDVAKARANGLGH</sequence>
<evidence type="ECO:0000256" key="5">
    <source>
        <dbReference type="SAM" id="MobiDB-lite"/>
    </source>
</evidence>
<evidence type="ECO:0000313" key="7">
    <source>
        <dbReference type="EMBL" id="USW50495.1"/>
    </source>
</evidence>
<feature type="transmembrane region" description="Helical" evidence="6">
    <location>
        <begin position="99"/>
        <end position="116"/>
    </location>
</feature>
<organism evidence="7 8">
    <name type="scientific">Septoria linicola</name>
    <dbReference type="NCBI Taxonomy" id="215465"/>
    <lineage>
        <taxon>Eukaryota</taxon>
        <taxon>Fungi</taxon>
        <taxon>Dikarya</taxon>
        <taxon>Ascomycota</taxon>
        <taxon>Pezizomycotina</taxon>
        <taxon>Dothideomycetes</taxon>
        <taxon>Dothideomycetidae</taxon>
        <taxon>Mycosphaerellales</taxon>
        <taxon>Mycosphaerellaceae</taxon>
        <taxon>Septoria</taxon>
    </lineage>
</organism>
<dbReference type="PANTHER" id="PTHR23502:SF30">
    <property type="entry name" value="TRANSPORTER, PUTATIVE (AFU_ORTHOLOGUE AFUA_8G04702)-RELATED"/>
    <property type="match status" value="1"/>
</dbReference>
<evidence type="ECO:0000256" key="6">
    <source>
        <dbReference type="SAM" id="Phobius"/>
    </source>
</evidence>
<feature type="transmembrane region" description="Helical" evidence="6">
    <location>
        <begin position="308"/>
        <end position="330"/>
    </location>
</feature>
<feature type="transmembrane region" description="Helical" evidence="6">
    <location>
        <begin position="350"/>
        <end position="376"/>
    </location>
</feature>
<keyword evidence="3 6" id="KW-1133">Transmembrane helix</keyword>
<feature type="compositionally biased region" description="Basic and acidic residues" evidence="5">
    <location>
        <begin position="262"/>
        <end position="281"/>
    </location>
</feature>
<feature type="transmembrane region" description="Helical" evidence="6">
    <location>
        <begin position="181"/>
        <end position="200"/>
    </location>
</feature>
<feature type="region of interest" description="Disordered" evidence="5">
    <location>
        <begin position="261"/>
        <end position="283"/>
    </location>
</feature>
<dbReference type="AlphaFoldDB" id="A0A9Q9AK43"/>
<keyword evidence="8" id="KW-1185">Reference proteome</keyword>
<comment type="subcellular location">
    <subcellularLocation>
        <location evidence="1">Membrane</location>
        <topology evidence="1">Multi-pass membrane protein</topology>
    </subcellularLocation>
</comment>
<feature type="transmembrane region" description="Helical" evidence="6">
    <location>
        <begin position="123"/>
        <end position="140"/>
    </location>
</feature>
<keyword evidence="4 6" id="KW-0472">Membrane</keyword>
<dbReference type="Gene3D" id="1.20.1250.20">
    <property type="entry name" value="MFS general substrate transporter like domains"/>
    <property type="match status" value="1"/>
</dbReference>
<proteinExistence type="predicted"/>
<dbReference type="Pfam" id="PF07690">
    <property type="entry name" value="MFS_1"/>
    <property type="match status" value="1"/>
</dbReference>
<dbReference type="InterPro" id="IPR036259">
    <property type="entry name" value="MFS_trans_sf"/>
</dbReference>
<evidence type="ECO:0000256" key="3">
    <source>
        <dbReference type="ARBA" id="ARBA00022989"/>
    </source>
</evidence>
<gene>
    <name evidence="7" type="ORF">Slin15195_G038140</name>
</gene>
<feature type="transmembrane region" description="Helical" evidence="6">
    <location>
        <begin position="212"/>
        <end position="231"/>
    </location>
</feature>
<dbReference type="SUPFAM" id="SSF103473">
    <property type="entry name" value="MFS general substrate transporter"/>
    <property type="match status" value="1"/>
</dbReference>
<feature type="transmembrane region" description="Helical" evidence="6">
    <location>
        <begin position="152"/>
        <end position="174"/>
    </location>
</feature>
<dbReference type="EMBL" id="CP099420">
    <property type="protein sequence ID" value="USW50495.1"/>
    <property type="molecule type" value="Genomic_DNA"/>
</dbReference>
<evidence type="ECO:0000313" key="8">
    <source>
        <dbReference type="Proteomes" id="UP001056384"/>
    </source>
</evidence>
<feature type="transmembrane region" description="Helical" evidence="6">
    <location>
        <begin position="495"/>
        <end position="514"/>
    </location>
</feature>
<protein>
    <submittedName>
        <fullName evidence="7">Major facilitator superfamily, MFS transporter superfamily</fullName>
    </submittedName>
</protein>
<dbReference type="InterPro" id="IPR011701">
    <property type="entry name" value="MFS"/>
</dbReference>
<dbReference type="PANTHER" id="PTHR23502">
    <property type="entry name" value="MAJOR FACILITATOR SUPERFAMILY"/>
    <property type="match status" value="1"/>
</dbReference>
<dbReference type="Proteomes" id="UP001056384">
    <property type="component" value="Chromosome 3"/>
</dbReference>
<evidence type="ECO:0000256" key="2">
    <source>
        <dbReference type="ARBA" id="ARBA00022692"/>
    </source>
</evidence>
<feature type="transmembrane region" description="Helical" evidence="6">
    <location>
        <begin position="56"/>
        <end position="79"/>
    </location>
</feature>